<reference evidence="2" key="1">
    <citation type="submission" date="2022-08" db="EMBL/GenBank/DDBJ databases">
        <authorList>
            <person name="Byrne P K."/>
        </authorList>
    </citation>
    <scope>NUCLEOTIDE SEQUENCE</scope>
    <source>
        <strain evidence="2">UCD650</strain>
    </source>
</reference>
<sequence>MQHSIEIALACHGMPCYAVLCRVASSRVASSRTGPYSTVLQSDPSSPVSYRTVTVSALADFSLALPSAPHPSLSPIVATPVASHQTFSHVLYSIFFWRLPLSGFNKVFFVLFFFSSVGWSFFPFRLSKQKRIFFLFLVFFVFCFFANNVRSSIGRARNNKANKTTSVISEPDAHYYHLFSLSLSLSPTLL</sequence>
<evidence type="ECO:0000256" key="1">
    <source>
        <dbReference type="SAM" id="Phobius"/>
    </source>
</evidence>
<dbReference type="EMBL" id="OX291494">
    <property type="protein sequence ID" value="CAI1917777.1"/>
    <property type="molecule type" value="Genomic_DNA"/>
</dbReference>
<accession>A0ABN8VQW6</accession>
<keyword evidence="1" id="KW-0812">Transmembrane</keyword>
<evidence type="ECO:0000313" key="2">
    <source>
        <dbReference type="EMBL" id="CAI1917777.1"/>
    </source>
</evidence>
<feature type="transmembrane region" description="Helical" evidence="1">
    <location>
        <begin position="132"/>
        <end position="149"/>
    </location>
</feature>
<keyword evidence="1" id="KW-0472">Membrane</keyword>
<proteinExistence type="predicted"/>
<protein>
    <submittedName>
        <fullName evidence="2">Uncharacterized protein</fullName>
    </submittedName>
</protein>
<keyword evidence="1" id="KW-1133">Transmembrane helix</keyword>
<name>A0ABN8VQW6_SACEU</name>
<evidence type="ECO:0000313" key="3">
    <source>
        <dbReference type="Proteomes" id="UP001152964"/>
    </source>
</evidence>
<gene>
    <name evidence="2" type="primary">U6500D03240</name>
    <name evidence="2" type="ORF">SEUBUCD650_0D03240</name>
</gene>
<dbReference type="Proteomes" id="UP001152964">
    <property type="component" value="Chromosome 4"/>
</dbReference>
<keyword evidence="3" id="KW-1185">Reference proteome</keyword>
<organism evidence="2 3">
    <name type="scientific">Saccharomyces eubayanus</name>
    <name type="common">Yeast</name>
    <dbReference type="NCBI Taxonomy" id="1080349"/>
    <lineage>
        <taxon>Eukaryota</taxon>
        <taxon>Fungi</taxon>
        <taxon>Dikarya</taxon>
        <taxon>Ascomycota</taxon>
        <taxon>Saccharomycotina</taxon>
        <taxon>Saccharomycetes</taxon>
        <taxon>Saccharomycetales</taxon>
        <taxon>Saccharomycetaceae</taxon>
        <taxon>Saccharomyces</taxon>
    </lineage>
</organism>